<comment type="similarity">
    <text evidence="1 3">Belongs to the Nudix hydrolase family.</text>
</comment>
<dbReference type="SMART" id="SM00855">
    <property type="entry name" value="PGAM"/>
    <property type="match status" value="1"/>
</dbReference>
<protein>
    <submittedName>
        <fullName evidence="5">8-oxo-dGTP diphosphatase</fullName>
    </submittedName>
</protein>
<dbReference type="AlphaFoldDB" id="A0A542EKH4"/>
<dbReference type="RefSeq" id="WP_170221981.1">
    <property type="nucleotide sequence ID" value="NZ_BAABCI010000023.1"/>
</dbReference>
<evidence type="ECO:0000313" key="6">
    <source>
        <dbReference type="Proteomes" id="UP000320806"/>
    </source>
</evidence>
<dbReference type="PANTHER" id="PTHR21340">
    <property type="entry name" value="DIADENOSINE 5,5-P1,P4-TETRAPHOSPHATE PYROPHOSPHOHYDROLASE MUTT"/>
    <property type="match status" value="1"/>
</dbReference>
<proteinExistence type="inferred from homology"/>
<dbReference type="InterPro" id="IPR020476">
    <property type="entry name" value="Nudix_hydrolase"/>
</dbReference>
<feature type="domain" description="Nudix hydrolase" evidence="4">
    <location>
        <begin position="11"/>
        <end position="137"/>
    </location>
</feature>
<evidence type="ECO:0000313" key="5">
    <source>
        <dbReference type="EMBL" id="TQJ15839.1"/>
    </source>
</evidence>
<dbReference type="GO" id="GO:0006167">
    <property type="term" value="P:AMP biosynthetic process"/>
    <property type="evidence" value="ECO:0007669"/>
    <property type="project" value="TreeGrafter"/>
</dbReference>
<evidence type="ECO:0000256" key="3">
    <source>
        <dbReference type="RuleBase" id="RU003476"/>
    </source>
</evidence>
<dbReference type="InterPro" id="IPR015797">
    <property type="entry name" value="NUDIX_hydrolase-like_dom_sf"/>
</dbReference>
<accession>A0A542EKH4</accession>
<sequence length="316" mass="34371">MSQTNGQAPLATIGASGVVLWRRHRGALQVLLVHRAKYDDWSWPKGKLDPGESWIEAAVREVQEETGLRARVGIPLPDASYPLRSGELKHVQYWAGEAIAGDGALENEIDDVAWLPVDKALARLSYTRDSIQLQAIVEAERRFGLATWPFVVVRHAVAVPRVDWDGEDSERPLTPDGVERSRTLVALLDAYSPTRILSSASVRCSATVAPYVEHADIDPIFKNGLSEEGFADDPRKVVKHVARAFARTDPVAFCTHRPVLPSILLQIAGYCTPGGLAGTTLRGLAENGMDKGEALVCHVAGAGDTARVVAVERHRP</sequence>
<dbReference type="GO" id="GO:0006754">
    <property type="term" value="P:ATP biosynthetic process"/>
    <property type="evidence" value="ECO:0007669"/>
    <property type="project" value="TreeGrafter"/>
</dbReference>
<dbReference type="InterPro" id="IPR013078">
    <property type="entry name" value="His_Pase_superF_clade-1"/>
</dbReference>
<dbReference type="GO" id="GO:0004081">
    <property type="term" value="F:bis(5'-nucleosyl)-tetraphosphatase (asymmetrical) activity"/>
    <property type="evidence" value="ECO:0007669"/>
    <property type="project" value="TreeGrafter"/>
</dbReference>
<dbReference type="InterPro" id="IPR029033">
    <property type="entry name" value="His_PPase_superfam"/>
</dbReference>
<comment type="caution">
    <text evidence="5">The sequence shown here is derived from an EMBL/GenBank/DDBJ whole genome shotgun (WGS) entry which is preliminary data.</text>
</comment>
<reference evidence="5 6" key="1">
    <citation type="submission" date="2019-06" db="EMBL/GenBank/DDBJ databases">
        <title>Sequencing the genomes of 1000 actinobacteria strains.</title>
        <authorList>
            <person name="Klenk H.-P."/>
        </authorList>
    </citation>
    <scope>NUCLEOTIDE SEQUENCE [LARGE SCALE GENOMIC DNA]</scope>
    <source>
        <strain evidence="5 6">DSM 19828</strain>
    </source>
</reference>
<dbReference type="Proteomes" id="UP000320806">
    <property type="component" value="Unassembled WGS sequence"/>
</dbReference>
<organism evidence="5 6">
    <name type="scientific">Yimella lutea</name>
    <dbReference type="NCBI Taxonomy" id="587872"/>
    <lineage>
        <taxon>Bacteria</taxon>
        <taxon>Bacillati</taxon>
        <taxon>Actinomycetota</taxon>
        <taxon>Actinomycetes</taxon>
        <taxon>Micrococcales</taxon>
        <taxon>Dermacoccaceae</taxon>
        <taxon>Yimella</taxon>
    </lineage>
</organism>
<dbReference type="EMBL" id="VFMO01000001">
    <property type="protein sequence ID" value="TQJ15839.1"/>
    <property type="molecule type" value="Genomic_DNA"/>
</dbReference>
<evidence type="ECO:0000256" key="1">
    <source>
        <dbReference type="ARBA" id="ARBA00005582"/>
    </source>
</evidence>
<dbReference type="CDD" id="cd03673">
    <property type="entry name" value="NUDIX_Ap6A_hydrolase"/>
    <property type="match status" value="1"/>
</dbReference>
<dbReference type="PANTHER" id="PTHR21340:SF0">
    <property type="entry name" value="BIS(5'-NUCLEOSYL)-TETRAPHOSPHATASE [ASYMMETRICAL]"/>
    <property type="match status" value="1"/>
</dbReference>
<name>A0A542EKH4_9MICO</name>
<dbReference type="Gene3D" id="3.90.79.10">
    <property type="entry name" value="Nucleoside Triphosphate Pyrophosphohydrolase"/>
    <property type="match status" value="1"/>
</dbReference>
<dbReference type="PROSITE" id="PS51462">
    <property type="entry name" value="NUDIX"/>
    <property type="match status" value="1"/>
</dbReference>
<keyword evidence="2 3" id="KW-0378">Hydrolase</keyword>
<dbReference type="InterPro" id="IPR000086">
    <property type="entry name" value="NUDIX_hydrolase_dom"/>
</dbReference>
<dbReference type="InterPro" id="IPR020084">
    <property type="entry name" value="NUDIX_hydrolase_CS"/>
</dbReference>
<dbReference type="PRINTS" id="PR00502">
    <property type="entry name" value="NUDIXFAMILY"/>
</dbReference>
<dbReference type="SUPFAM" id="SSF55811">
    <property type="entry name" value="Nudix"/>
    <property type="match status" value="1"/>
</dbReference>
<gene>
    <name evidence="5" type="ORF">FB459_3412</name>
</gene>
<keyword evidence="6" id="KW-1185">Reference proteome</keyword>
<evidence type="ECO:0000256" key="2">
    <source>
        <dbReference type="ARBA" id="ARBA00022801"/>
    </source>
</evidence>
<dbReference type="InterPro" id="IPR051325">
    <property type="entry name" value="Nudix_hydrolase_domain"/>
</dbReference>
<dbReference type="Pfam" id="PF00300">
    <property type="entry name" value="His_Phos_1"/>
    <property type="match status" value="1"/>
</dbReference>
<dbReference type="SUPFAM" id="SSF53254">
    <property type="entry name" value="Phosphoglycerate mutase-like"/>
    <property type="match status" value="1"/>
</dbReference>
<dbReference type="Gene3D" id="3.40.50.1240">
    <property type="entry name" value="Phosphoglycerate mutase-like"/>
    <property type="match status" value="1"/>
</dbReference>
<evidence type="ECO:0000259" key="4">
    <source>
        <dbReference type="PROSITE" id="PS51462"/>
    </source>
</evidence>
<dbReference type="PROSITE" id="PS00893">
    <property type="entry name" value="NUDIX_BOX"/>
    <property type="match status" value="1"/>
</dbReference>
<dbReference type="Pfam" id="PF00293">
    <property type="entry name" value="NUDIX"/>
    <property type="match status" value="1"/>
</dbReference>